<evidence type="ECO:0000256" key="5">
    <source>
        <dbReference type="ARBA" id="ARBA00022723"/>
    </source>
</evidence>
<dbReference type="InterPro" id="IPR001128">
    <property type="entry name" value="Cyt_P450"/>
</dbReference>
<keyword evidence="6" id="KW-0560">Oxidoreductase</keyword>
<dbReference type="GO" id="GO:0004497">
    <property type="term" value="F:monooxygenase activity"/>
    <property type="evidence" value="ECO:0007669"/>
    <property type="project" value="UniProtKB-KW"/>
</dbReference>
<evidence type="ECO:0000256" key="6">
    <source>
        <dbReference type="ARBA" id="ARBA00023002"/>
    </source>
</evidence>
<dbReference type="GO" id="GO:0020037">
    <property type="term" value="F:heme binding"/>
    <property type="evidence" value="ECO:0007669"/>
    <property type="project" value="InterPro"/>
</dbReference>
<evidence type="ECO:0000256" key="7">
    <source>
        <dbReference type="ARBA" id="ARBA00023004"/>
    </source>
</evidence>
<sequence length="164" mass="18465">MATSFQKAIPCLLDNLIQTHPCSGTTVISNISTRAMTRNESIYRKPERFNPDRFFTADGNLNDDDTVLTFPYIWVLNLIFHRFSRRICVGRHNAGATLWVALVSVLSTFNIAKAKDDTGKKIEIDPDCYSDALISHPQPFAYSIIPRSETAKSLVQATMETHDL</sequence>
<keyword evidence="8" id="KW-0503">Monooxygenase</keyword>
<name>A0A8H6ZDZ4_9AGAR</name>
<comment type="pathway">
    <text evidence="2">Secondary metabolite biosynthesis.</text>
</comment>
<dbReference type="PANTHER" id="PTHR46300">
    <property type="entry name" value="P450, PUTATIVE (EUROFUNG)-RELATED-RELATED"/>
    <property type="match status" value="1"/>
</dbReference>
<evidence type="ECO:0000256" key="1">
    <source>
        <dbReference type="ARBA" id="ARBA00001971"/>
    </source>
</evidence>
<dbReference type="InterPro" id="IPR002401">
    <property type="entry name" value="Cyt_P450_E_grp-I"/>
</dbReference>
<proteinExistence type="inferred from homology"/>
<evidence type="ECO:0000313" key="10">
    <source>
        <dbReference type="EMBL" id="KAF7374541.1"/>
    </source>
</evidence>
<dbReference type="GO" id="GO:0005506">
    <property type="term" value="F:iron ion binding"/>
    <property type="evidence" value="ECO:0007669"/>
    <property type="project" value="InterPro"/>
</dbReference>
<evidence type="ECO:0000256" key="3">
    <source>
        <dbReference type="ARBA" id="ARBA00010617"/>
    </source>
</evidence>
<dbReference type="OrthoDB" id="3934656at2759"/>
<evidence type="ECO:0000256" key="8">
    <source>
        <dbReference type="ARBA" id="ARBA00023033"/>
    </source>
</evidence>
<dbReference type="PANTHER" id="PTHR46300:SF5">
    <property type="entry name" value="CYTOCHROME P450"/>
    <property type="match status" value="1"/>
</dbReference>
<keyword evidence="4 9" id="KW-0349">Heme</keyword>
<dbReference type="InterPro" id="IPR050364">
    <property type="entry name" value="Cytochrome_P450_fung"/>
</dbReference>
<gene>
    <name evidence="10" type="ORF">MSAN_00338700</name>
</gene>
<dbReference type="AlphaFoldDB" id="A0A8H6ZDZ4"/>
<evidence type="ECO:0000256" key="2">
    <source>
        <dbReference type="ARBA" id="ARBA00005179"/>
    </source>
</evidence>
<dbReference type="EMBL" id="JACAZH010000002">
    <property type="protein sequence ID" value="KAF7374541.1"/>
    <property type="molecule type" value="Genomic_DNA"/>
</dbReference>
<dbReference type="Proteomes" id="UP000623467">
    <property type="component" value="Unassembled WGS sequence"/>
</dbReference>
<evidence type="ECO:0000256" key="9">
    <source>
        <dbReference type="PIRSR" id="PIRSR602401-1"/>
    </source>
</evidence>
<dbReference type="GO" id="GO:0016705">
    <property type="term" value="F:oxidoreductase activity, acting on paired donors, with incorporation or reduction of molecular oxygen"/>
    <property type="evidence" value="ECO:0007669"/>
    <property type="project" value="InterPro"/>
</dbReference>
<dbReference type="PRINTS" id="PR00463">
    <property type="entry name" value="EP450I"/>
</dbReference>
<comment type="caution">
    <text evidence="10">The sequence shown here is derived from an EMBL/GenBank/DDBJ whole genome shotgun (WGS) entry which is preliminary data.</text>
</comment>
<dbReference type="Pfam" id="PF00067">
    <property type="entry name" value="p450"/>
    <property type="match status" value="1"/>
</dbReference>
<dbReference type="InterPro" id="IPR036396">
    <property type="entry name" value="Cyt_P450_sf"/>
</dbReference>
<comment type="similarity">
    <text evidence="3">Belongs to the cytochrome P450 family.</text>
</comment>
<keyword evidence="7 9" id="KW-0408">Iron</keyword>
<dbReference type="SUPFAM" id="SSF48264">
    <property type="entry name" value="Cytochrome P450"/>
    <property type="match status" value="1"/>
</dbReference>
<comment type="cofactor">
    <cofactor evidence="1 9">
        <name>heme</name>
        <dbReference type="ChEBI" id="CHEBI:30413"/>
    </cofactor>
</comment>
<dbReference type="Gene3D" id="1.10.630.10">
    <property type="entry name" value="Cytochrome P450"/>
    <property type="match status" value="1"/>
</dbReference>
<accession>A0A8H6ZDZ4</accession>
<keyword evidence="5 9" id="KW-0479">Metal-binding</keyword>
<feature type="binding site" description="axial binding residue" evidence="9">
    <location>
        <position position="88"/>
    </location>
    <ligand>
        <name>heme</name>
        <dbReference type="ChEBI" id="CHEBI:30413"/>
    </ligand>
    <ligandPart>
        <name>Fe</name>
        <dbReference type="ChEBI" id="CHEBI:18248"/>
    </ligandPart>
</feature>
<evidence type="ECO:0000256" key="4">
    <source>
        <dbReference type="ARBA" id="ARBA00022617"/>
    </source>
</evidence>
<organism evidence="10 11">
    <name type="scientific">Mycena sanguinolenta</name>
    <dbReference type="NCBI Taxonomy" id="230812"/>
    <lineage>
        <taxon>Eukaryota</taxon>
        <taxon>Fungi</taxon>
        <taxon>Dikarya</taxon>
        <taxon>Basidiomycota</taxon>
        <taxon>Agaricomycotina</taxon>
        <taxon>Agaricomycetes</taxon>
        <taxon>Agaricomycetidae</taxon>
        <taxon>Agaricales</taxon>
        <taxon>Marasmiineae</taxon>
        <taxon>Mycenaceae</taxon>
        <taxon>Mycena</taxon>
    </lineage>
</organism>
<protein>
    <submittedName>
        <fullName evidence="10">O-methylsterigmatocystin oxidoreductase</fullName>
    </submittedName>
</protein>
<keyword evidence="11" id="KW-1185">Reference proteome</keyword>
<evidence type="ECO:0000313" key="11">
    <source>
        <dbReference type="Proteomes" id="UP000623467"/>
    </source>
</evidence>
<reference evidence="10" key="1">
    <citation type="submission" date="2020-05" db="EMBL/GenBank/DDBJ databases">
        <title>Mycena genomes resolve the evolution of fungal bioluminescence.</title>
        <authorList>
            <person name="Tsai I.J."/>
        </authorList>
    </citation>
    <scope>NUCLEOTIDE SEQUENCE</scope>
    <source>
        <strain evidence="10">160909Yilan</strain>
    </source>
</reference>